<dbReference type="AGR" id="ZFIN:ZDB-GENE-060817-5"/>
<feature type="domain" description="ZP" evidence="2">
    <location>
        <begin position="1"/>
        <end position="221"/>
    </location>
</feature>
<accession>A0A8M1P456</accession>
<reference evidence="3 4" key="2">
    <citation type="journal article" date="2013" name="Nature">
        <title>The zebrafish reference genome sequence and its relationship to the human genome.</title>
        <authorList>
            <consortium name="Genome Reference Consortium Zebrafish"/>
            <person name="Howe K."/>
            <person name="Clark M.D."/>
            <person name="Torroja C.F."/>
            <person name="Torrance J."/>
            <person name="Berthelot C."/>
            <person name="Muffato M."/>
            <person name="Collins J.E."/>
            <person name="Humphray S."/>
            <person name="McLaren K."/>
            <person name="Matthews L."/>
            <person name="McLaren S."/>
            <person name="Sealy I."/>
            <person name="Caccamo M."/>
            <person name="Churcher C."/>
            <person name="Scott C."/>
            <person name="Barrett J.C."/>
            <person name="Koch R."/>
            <person name="Rauch G.J."/>
            <person name="White S."/>
            <person name="Chow W."/>
            <person name="Kilian B."/>
            <person name="Quintais L.T."/>
            <person name="Guerra-Assuncao J.A."/>
            <person name="Zhou Y."/>
            <person name="Gu Y."/>
            <person name="Yen J."/>
            <person name="Vogel J.H."/>
            <person name="Eyre T."/>
            <person name="Redmond S."/>
            <person name="Banerjee R."/>
            <person name="Chi J."/>
            <person name="Fu B."/>
            <person name="Langley E."/>
            <person name="Maguire S.F."/>
            <person name="Laird G.K."/>
            <person name="Lloyd D."/>
            <person name="Kenyon E."/>
            <person name="Donaldson S."/>
            <person name="Sehra H."/>
            <person name="Almeida-King J."/>
            <person name="Loveland J."/>
            <person name="Trevanion S."/>
            <person name="Jones M."/>
            <person name="Quail M."/>
            <person name="Willey D."/>
            <person name="Hunt A."/>
            <person name="Burton J."/>
            <person name="Sims S."/>
            <person name="McLay K."/>
            <person name="Plumb B."/>
            <person name="Davis J."/>
            <person name="Clee C."/>
            <person name="Oliver K."/>
            <person name="Clark R."/>
            <person name="Riddle C."/>
            <person name="Elliot D."/>
            <person name="Eliott D."/>
            <person name="Threadgold G."/>
            <person name="Harden G."/>
            <person name="Ware D."/>
            <person name="Begum S."/>
            <person name="Mortimore B."/>
            <person name="Mortimer B."/>
            <person name="Kerry G."/>
            <person name="Heath P."/>
            <person name="Phillimore B."/>
            <person name="Tracey A."/>
            <person name="Corby N."/>
            <person name="Dunn M."/>
            <person name="Johnson C."/>
            <person name="Wood J."/>
            <person name="Clark S."/>
            <person name="Pelan S."/>
            <person name="Griffiths G."/>
            <person name="Smith M."/>
            <person name="Glithero R."/>
            <person name="Howden P."/>
            <person name="Barker N."/>
            <person name="Lloyd C."/>
            <person name="Stevens C."/>
            <person name="Harley J."/>
            <person name="Holt K."/>
            <person name="Panagiotidis G."/>
            <person name="Lovell J."/>
            <person name="Beasley H."/>
            <person name="Henderson C."/>
            <person name="Gordon D."/>
            <person name="Auger K."/>
            <person name="Wright D."/>
            <person name="Collins J."/>
            <person name="Raisen C."/>
            <person name="Dyer L."/>
            <person name="Leung K."/>
            <person name="Robertson L."/>
            <person name="Ambridge K."/>
            <person name="Leongamornlert D."/>
            <person name="McGuire S."/>
            <person name="Gilderthorp R."/>
            <person name="Griffiths C."/>
            <person name="Manthravadi D."/>
            <person name="Nichol S."/>
            <person name="Barker G."/>
            <person name="Whitehead S."/>
            <person name="Kay M."/>
            <person name="Brown J."/>
            <person name="Murnane C."/>
            <person name="Gray E."/>
            <person name="Humphries M."/>
            <person name="Sycamore N."/>
            <person name="Barker D."/>
            <person name="Saunders D."/>
            <person name="Wallis J."/>
            <person name="Babbage A."/>
            <person name="Hammond S."/>
            <person name="Mashreghi-Mohammadi M."/>
            <person name="Barr L."/>
            <person name="Martin S."/>
            <person name="Wray P."/>
            <person name="Ellington A."/>
            <person name="Matthews N."/>
            <person name="Ellwood M."/>
            <person name="Woodmansey R."/>
            <person name="Clark G."/>
            <person name="Cooper J."/>
            <person name="Cooper J."/>
            <person name="Tromans A."/>
            <person name="Grafham D."/>
            <person name="Skuce C."/>
            <person name="Pandian R."/>
            <person name="Andrews R."/>
            <person name="Harrison E."/>
            <person name="Kimberley A."/>
            <person name="Garnett J."/>
            <person name="Fosker N."/>
            <person name="Hall R."/>
            <person name="Garner P."/>
            <person name="Kelly D."/>
            <person name="Bird C."/>
            <person name="Palmer S."/>
            <person name="Gehring I."/>
            <person name="Berger A."/>
            <person name="Dooley C.M."/>
            <person name="Ersan-Urun Z."/>
            <person name="Eser C."/>
            <person name="Geiger H."/>
            <person name="Geisler M."/>
            <person name="Karotki L."/>
            <person name="Kirn A."/>
            <person name="Konantz J."/>
            <person name="Konantz M."/>
            <person name="Oberlander M."/>
            <person name="Rudolph-Geiger S."/>
            <person name="Teucke M."/>
            <person name="Lanz C."/>
            <person name="Raddatz G."/>
            <person name="Osoegawa K."/>
            <person name="Zhu B."/>
            <person name="Rapp A."/>
            <person name="Widaa S."/>
            <person name="Langford C."/>
            <person name="Yang F."/>
            <person name="Schuster S.C."/>
            <person name="Carter N.P."/>
            <person name="Harrow J."/>
            <person name="Ning Z."/>
            <person name="Herrero J."/>
            <person name="Searle S.M."/>
            <person name="Enright A."/>
            <person name="Geisler R."/>
            <person name="Plasterk R.H."/>
            <person name="Lee C."/>
            <person name="Westerfield M."/>
            <person name="de Jong P.J."/>
            <person name="Zon L.I."/>
            <person name="Postlethwait J.H."/>
            <person name="Nusslein-Volhard C."/>
            <person name="Hubbard T.J."/>
            <person name="Roest Crollius H."/>
            <person name="Rogers J."/>
            <person name="Stemple D.L."/>
        </authorList>
    </citation>
    <scope>NUCLEOTIDE SEQUENCE [LARGE SCALE GENOMIC DNA]</scope>
    <source>
        <strain evidence="3">Tuebingen</strain>
    </source>
</reference>
<accession>A0A2R8RMU0</accession>
<dbReference type="Ensembl" id="ENSDART00000189845.1">
    <property type="protein sequence ID" value="ENSDARP00000148867.1"/>
    <property type="gene ID" value="ENSDARG00000092919.2"/>
</dbReference>
<dbReference type="RefSeq" id="NP_001314922.1">
    <property type="nucleotide sequence ID" value="NM_001327993.1"/>
</dbReference>
<dbReference type="Pfam" id="PF00100">
    <property type="entry name" value="Zona_pellucida"/>
    <property type="match status" value="1"/>
</dbReference>
<dbReference type="InterPro" id="IPR042235">
    <property type="entry name" value="ZP-C_dom"/>
</dbReference>
<organism evidence="3">
    <name type="scientific">Danio rerio</name>
    <name type="common">Zebrafish</name>
    <name type="synonym">Brachydanio rerio</name>
    <dbReference type="NCBI Taxonomy" id="7955"/>
    <lineage>
        <taxon>Eukaryota</taxon>
        <taxon>Metazoa</taxon>
        <taxon>Chordata</taxon>
        <taxon>Craniata</taxon>
        <taxon>Vertebrata</taxon>
        <taxon>Euteleostomi</taxon>
        <taxon>Actinopterygii</taxon>
        <taxon>Neopterygii</taxon>
        <taxon>Teleostei</taxon>
        <taxon>Ostariophysi</taxon>
        <taxon>Cypriniformes</taxon>
        <taxon>Danionidae</taxon>
        <taxon>Danioninae</taxon>
        <taxon>Danio</taxon>
    </lineage>
</organism>
<dbReference type="EMBL" id="CR812943">
    <property type="status" value="NOT_ANNOTATED_CDS"/>
    <property type="molecule type" value="Genomic_DNA"/>
</dbReference>
<dbReference type="ZFIN" id="ZDB-GENE-060817-5">
    <property type="gene designation" value="zp3c"/>
</dbReference>
<dbReference type="PROSITE" id="PS51034">
    <property type="entry name" value="ZP_2"/>
    <property type="match status" value="1"/>
</dbReference>
<dbReference type="GeneTree" id="ENSGT01030000234567"/>
<evidence type="ECO:0000256" key="1">
    <source>
        <dbReference type="ARBA" id="ARBA00023157"/>
    </source>
</evidence>
<keyword evidence="4" id="KW-1185">Reference proteome</keyword>
<evidence type="ECO:0000313" key="5">
    <source>
        <dbReference type="RefSeq" id="NP_001314922.1"/>
    </source>
</evidence>
<reference evidence="3" key="5">
    <citation type="submission" date="2018-04" db="UniProtKB">
        <authorList>
            <consortium name="Ensembl"/>
        </authorList>
    </citation>
    <scope>IDENTIFICATION</scope>
    <source>
        <strain evidence="3">Tuebingen</strain>
    </source>
</reference>
<dbReference type="AlphaFoldDB" id="A0A2R8RMU0"/>
<dbReference type="SMR" id="A0A2R8RMU0"/>
<dbReference type="Gene3D" id="2.60.40.3210">
    <property type="entry name" value="Zona pellucida, ZP-N domain"/>
    <property type="match status" value="1"/>
</dbReference>
<dbReference type="Proteomes" id="UP000000437">
    <property type="component" value="Chromosome 1"/>
</dbReference>
<dbReference type="Gene3D" id="2.60.40.4100">
    <property type="entry name" value="Zona pellucida, ZP-C domain"/>
    <property type="match status" value="1"/>
</dbReference>
<evidence type="ECO:0000313" key="3">
    <source>
        <dbReference type="Ensembl" id="ENSDARP00000148867"/>
    </source>
</evidence>
<dbReference type="PANTHER" id="PTHR11576">
    <property type="entry name" value="ZONA PELLUCIDA SPERM-BINDING PROTEIN 3"/>
    <property type="match status" value="1"/>
</dbReference>
<dbReference type="ExpressionAtlas" id="A0A2R8RMU0">
    <property type="expression patterns" value="baseline"/>
</dbReference>
<dbReference type="Bgee" id="ENSDARG00000092919">
    <property type="expression patterns" value="Expressed in bone element and 18 other cell types or tissues"/>
</dbReference>
<reference evidence="5" key="6">
    <citation type="submission" date="2025-04" db="UniProtKB">
        <authorList>
            <consortium name="RefSeq"/>
        </authorList>
    </citation>
    <scope>IDENTIFICATION</scope>
    <source>
        <strain evidence="5">Tuebingen</strain>
    </source>
</reference>
<name>A0A2R8RMU0_DANRE</name>
<evidence type="ECO:0000313" key="6">
    <source>
        <dbReference type="ZFIN" id="ZDB-GENE-060817-5"/>
    </source>
</evidence>
<evidence type="ECO:0000259" key="2">
    <source>
        <dbReference type="PROSITE" id="PS51034"/>
    </source>
</evidence>
<dbReference type="InterPro" id="IPR001507">
    <property type="entry name" value="ZP_dom"/>
</dbReference>
<dbReference type="GeneID" id="563179"/>
<gene>
    <name evidence="3 5 6" type="primary">zp3c</name>
    <name evidence="5" type="synonym">zpc4b</name>
</gene>
<proteinExistence type="predicted"/>
<reference evidence="5" key="4">
    <citation type="journal article" date="2018" name="Fish Physiol. Biochem.">
        <title>Bioinformatic analyses of zona pellucida genes in vertebrates and their expression in Nile tilapia.</title>
        <authorList>
            <person name="Wu T."/>
            <person name="Cheng Y."/>
            <person name="Liu Z."/>
            <person name="Tao W."/>
            <person name="Zheng S."/>
            <person name="Wang D."/>
        </authorList>
    </citation>
    <scope>NUCLEOTIDE SEQUENCE</scope>
    <source>
        <strain evidence="5">Tuebingen</strain>
    </source>
</reference>
<protein>
    <submittedName>
        <fullName evidence="5">Uncharacterized protein LOC563179 isoform b</fullName>
    </submittedName>
    <submittedName>
        <fullName evidence="3">Zona pellucida glycoprotein 3c</fullName>
    </submittedName>
</protein>
<evidence type="ECO:0000313" key="4">
    <source>
        <dbReference type="Proteomes" id="UP000000437"/>
    </source>
</evidence>
<dbReference type="InterPro" id="IPR055355">
    <property type="entry name" value="ZP-C"/>
</dbReference>
<sequence>MWLETRGGRRFMLSLRTKEDENRITYSNTLRFRPVSTGVIVRQLPFTVPVRCSYPKFHRSYQTGFLPIISGGTFFKTLQRHGAETTLTVLDDSWNLLGDEPSFELGKPVCFEASGPDMDVSQRLYLNRCYVSSSPNFQATERYSVIENYGCLVDSMNSALTKFYDTDNNMTVRFCIGAFLFKTRVPKTHSKVPLYMHCEMDLGPETPTPEAKSCTYDAKNKMWTELYGDSSVCDCCSSTCSDDPEPADYTMISSKSWDMKVKKLISLPEEPIEEFISPCHEDTESFWESHDP</sequence>
<dbReference type="EMBL" id="BX321880">
    <property type="status" value="NOT_ANNOTATED_CDS"/>
    <property type="molecule type" value="Genomic_DNA"/>
</dbReference>
<reference evidence="5" key="1">
    <citation type="journal article" date="2006" name="Biol. Reprod.">
        <title>Tandem-repeated Zebrafish zp3 genes possess oocyte-specific promoters and are insensitive to estrogen induction.</title>
        <authorList>
            <person name="Liu X."/>
            <person name="Wang H."/>
            <person name="Gong Z."/>
        </authorList>
    </citation>
    <scope>NUCLEOTIDE SEQUENCE</scope>
    <source>
        <strain evidence="5">Tuebingen</strain>
    </source>
</reference>
<keyword evidence="1" id="KW-1015">Disulfide bond</keyword>
<dbReference type="PANTHER" id="PTHR11576:SF26">
    <property type="entry name" value="ZONA PELLUCIDA GLYCOPROTEIN 3D TANDEM DUPLICATE 2"/>
    <property type="match status" value="1"/>
</dbReference>
<dbReference type="FunFam" id="2.60.40.4100:FF:000002">
    <property type="entry name" value="Zona pellucida sperm-binding protein 3"/>
    <property type="match status" value="1"/>
</dbReference>
<dbReference type="EMBL" id="CU062430">
    <property type="status" value="NOT_ANNOTATED_CDS"/>
    <property type="molecule type" value="Genomic_DNA"/>
</dbReference>
<dbReference type="OrthoDB" id="8961289at2759"/>
<reference evidence="5" key="3">
    <citation type="journal article" date="2016" name="BMC Genomics">
        <title>Gene evolution and gene expression after whole genome duplication in fish: the PhyloFish database.</title>
        <authorList>
            <person name="Pasquier J."/>
            <person name="Cabau C."/>
            <person name="Nguyen T."/>
            <person name="Jouanno E."/>
            <person name="Severac D."/>
            <person name="Braasch I."/>
            <person name="Journot L."/>
            <person name="Pontarotti P."/>
            <person name="Klopp C."/>
            <person name="Postlethwait J.H."/>
            <person name="Guiguen Y."/>
            <person name="Bobe J."/>
        </authorList>
    </citation>
    <scope>NUCLEOTIDE SEQUENCE</scope>
    <source>
        <strain evidence="5">Tuebingen</strain>
    </source>
</reference>
<dbReference type="CTD" id="563179"/>